<evidence type="ECO:0000313" key="8">
    <source>
        <dbReference type="EMBL" id="MWA03161.1"/>
    </source>
</evidence>
<organism evidence="8 9">
    <name type="scientific">Actinomadura physcomitrii</name>
    <dbReference type="NCBI Taxonomy" id="2650748"/>
    <lineage>
        <taxon>Bacteria</taxon>
        <taxon>Bacillati</taxon>
        <taxon>Actinomycetota</taxon>
        <taxon>Actinomycetes</taxon>
        <taxon>Streptosporangiales</taxon>
        <taxon>Thermomonosporaceae</taxon>
        <taxon>Actinomadura</taxon>
    </lineage>
</organism>
<dbReference type="PANTHER" id="PTHR35807:SF1">
    <property type="entry name" value="TRANSCRIPTIONAL REGULATOR REDD"/>
    <property type="match status" value="1"/>
</dbReference>
<dbReference type="InterPro" id="IPR051677">
    <property type="entry name" value="AfsR-DnrI-RedD_regulator"/>
</dbReference>
<dbReference type="Proteomes" id="UP000462055">
    <property type="component" value="Unassembled WGS sequence"/>
</dbReference>
<feature type="domain" description="OmpR/PhoB-type" evidence="7">
    <location>
        <begin position="1"/>
        <end position="92"/>
    </location>
</feature>
<dbReference type="SMART" id="SM01043">
    <property type="entry name" value="BTAD"/>
    <property type="match status" value="1"/>
</dbReference>
<evidence type="ECO:0000256" key="6">
    <source>
        <dbReference type="SAM" id="MobiDB-lite"/>
    </source>
</evidence>
<dbReference type="Gene3D" id="1.10.10.10">
    <property type="entry name" value="Winged helix-like DNA-binding domain superfamily/Winged helix DNA-binding domain"/>
    <property type="match status" value="1"/>
</dbReference>
<feature type="compositionally biased region" description="Low complexity" evidence="6">
    <location>
        <begin position="479"/>
        <end position="490"/>
    </location>
</feature>
<proteinExistence type="inferred from homology"/>
<evidence type="ECO:0000256" key="2">
    <source>
        <dbReference type="ARBA" id="ARBA00023015"/>
    </source>
</evidence>
<dbReference type="PANTHER" id="PTHR35807">
    <property type="entry name" value="TRANSCRIPTIONAL REGULATOR REDD-RELATED"/>
    <property type="match status" value="1"/>
</dbReference>
<comment type="caution">
    <text evidence="8">The sequence shown here is derived from an EMBL/GenBank/DDBJ whole genome shotgun (WGS) entry which is preliminary data.</text>
</comment>
<dbReference type="RefSeq" id="WP_151595710.1">
    <property type="nucleotide sequence ID" value="NZ_WBMS02000018.1"/>
</dbReference>
<dbReference type="SUPFAM" id="SSF48452">
    <property type="entry name" value="TPR-like"/>
    <property type="match status" value="1"/>
</dbReference>
<dbReference type="GO" id="GO:0000160">
    <property type="term" value="P:phosphorelay signal transduction system"/>
    <property type="evidence" value="ECO:0007669"/>
    <property type="project" value="InterPro"/>
</dbReference>
<dbReference type="InterPro" id="IPR016032">
    <property type="entry name" value="Sig_transdc_resp-reg_C-effctor"/>
</dbReference>
<dbReference type="CDD" id="cd15831">
    <property type="entry name" value="BTAD"/>
    <property type="match status" value="1"/>
</dbReference>
<evidence type="ECO:0000256" key="1">
    <source>
        <dbReference type="ARBA" id="ARBA00005820"/>
    </source>
</evidence>
<name>A0A6I4MHK0_9ACTN</name>
<dbReference type="Pfam" id="PF03704">
    <property type="entry name" value="BTAD"/>
    <property type="match status" value="1"/>
</dbReference>
<feature type="DNA-binding region" description="OmpR/PhoB-type" evidence="5">
    <location>
        <begin position="1"/>
        <end position="92"/>
    </location>
</feature>
<evidence type="ECO:0000259" key="7">
    <source>
        <dbReference type="PROSITE" id="PS51755"/>
    </source>
</evidence>
<dbReference type="GO" id="GO:0006355">
    <property type="term" value="P:regulation of DNA-templated transcription"/>
    <property type="evidence" value="ECO:0007669"/>
    <property type="project" value="InterPro"/>
</dbReference>
<dbReference type="SMART" id="SM00862">
    <property type="entry name" value="Trans_reg_C"/>
    <property type="match status" value="1"/>
</dbReference>
<dbReference type="EMBL" id="WBMS02000018">
    <property type="protein sequence ID" value="MWA03161.1"/>
    <property type="molecule type" value="Genomic_DNA"/>
</dbReference>
<accession>A0A6I4MHK0</accession>
<dbReference type="InterPro" id="IPR005158">
    <property type="entry name" value="BTAD"/>
</dbReference>
<dbReference type="InterPro" id="IPR029787">
    <property type="entry name" value="Nucleotide_cyclase"/>
</dbReference>
<protein>
    <submittedName>
        <fullName evidence="8">AAA family ATPase</fullName>
    </submittedName>
</protein>
<dbReference type="Gene3D" id="3.40.50.300">
    <property type="entry name" value="P-loop containing nucleotide triphosphate hydrolases"/>
    <property type="match status" value="1"/>
</dbReference>
<dbReference type="SUPFAM" id="SSF55073">
    <property type="entry name" value="Nucleotide cyclase"/>
    <property type="match status" value="1"/>
</dbReference>
<evidence type="ECO:0000313" key="9">
    <source>
        <dbReference type="Proteomes" id="UP000462055"/>
    </source>
</evidence>
<dbReference type="SUPFAM" id="SSF46894">
    <property type="entry name" value="C-terminal effector domain of the bipartite response regulators"/>
    <property type="match status" value="1"/>
</dbReference>
<keyword evidence="9" id="KW-1185">Reference proteome</keyword>
<feature type="compositionally biased region" description="Low complexity" evidence="6">
    <location>
        <begin position="268"/>
        <end position="282"/>
    </location>
</feature>
<feature type="region of interest" description="Disordered" evidence="6">
    <location>
        <begin position="472"/>
        <end position="507"/>
    </location>
</feature>
<dbReference type="InterPro" id="IPR036388">
    <property type="entry name" value="WH-like_DNA-bd_sf"/>
</dbReference>
<dbReference type="PROSITE" id="PS51755">
    <property type="entry name" value="OMPR_PHOB"/>
    <property type="match status" value="1"/>
</dbReference>
<evidence type="ECO:0000256" key="3">
    <source>
        <dbReference type="ARBA" id="ARBA00023125"/>
    </source>
</evidence>
<dbReference type="AlphaFoldDB" id="A0A6I4MHK0"/>
<dbReference type="GO" id="GO:0003677">
    <property type="term" value="F:DNA binding"/>
    <property type="evidence" value="ECO:0007669"/>
    <property type="project" value="UniProtKB-UniRule"/>
</dbReference>
<gene>
    <name evidence="8" type="ORF">F8568_022840</name>
</gene>
<sequence>MRFSLLGPLEVVREGRPVPLGGVNQRAVLGYLLLHAGTVVSTGDLIRALWHDPVPPTARKMVQNAVAGVRRALPADGSCTLETASPGYLLRLDPGLIDATRFRTLLERGRADFRAQAWEPAARRLREAIALWRGPALADVIESVTAWPELTVLEEARLAALEDCFEAELALGRHHELIGEMTSLADEEPARERLCGLLMLALYRGGRQREALAVYQELRHVLRDGFGLDPGPELRRMERDILNQDPRLALARGTAPGRATGPLPEPAAPGAAGAESTAGAESAADRPATAPPSRTPCGRTADARDRLPGGGRAGDAGRPVSERKRASVLLVRTRVDAAHGSSECVDETLDDLARIIAEEARRFGGAVRETLGSVRPVLFGFPRSHEDDPERAVRAARAIRARVADRVAAFLGVRIAVATGDVLATYRDEHDPSPAQLAGTVPHSAERLLAHAPPGGIRVCPVTARAAGLHAAAPEDDPAGGVPVAPGHGPLPWTPVPAHSGPPVGRDRDLEILRGLLGDVRRRQRPHLVTVLGEPGIGKSRLMAEFAADVPGSVLVGRTPPYAGGVFDPLADAVRSRPDGAETARLIERLPAEAGAAAWRRHVADLALDGPLTIVLEDLHRAGTALLDQVEDLTEQLARVPVLIVATARPELRQRRTRWGCGKRDVTTLTLDPLPDDEVRALLPRPADPVLLTLVGGNPRHAEEYARAVRGDAGDASDGAYDGAPVPGPLRALIAARIDTLPLPERAVLRDATTFPESGFRAEGVAAVSARTTEETAEALHALERKDFLVRRPPDRSGAPEYAIRQPLLREVAHAQLPRSQRIARHRRAIDWVGTLPADQADLLVHHYRLLVVLNSPDLAHDAARQAHHALLAAERRAAAAGAHEAAARCRRAAHDLRRGRARGAPSWAAAFHLPPSRRVDGSPVATYR</sequence>
<dbReference type="InterPro" id="IPR011990">
    <property type="entry name" value="TPR-like_helical_dom_sf"/>
</dbReference>
<dbReference type="InterPro" id="IPR001867">
    <property type="entry name" value="OmpR/PhoB-type_DNA-bd"/>
</dbReference>
<dbReference type="InterPro" id="IPR027417">
    <property type="entry name" value="P-loop_NTPase"/>
</dbReference>
<reference evidence="8" key="1">
    <citation type="submission" date="2019-12" db="EMBL/GenBank/DDBJ databases">
        <title>Actinomadura physcomitrii sp. nov., a novel actinomycete isolated from moss [Physcomitrium sphaericum (Ludw) Fuernr].</title>
        <authorList>
            <person name="Zhuang X."/>
        </authorList>
    </citation>
    <scope>NUCLEOTIDE SEQUENCE [LARGE SCALE GENOMIC DNA]</scope>
    <source>
        <strain evidence="8">LD22</strain>
    </source>
</reference>
<keyword evidence="4" id="KW-0804">Transcription</keyword>
<comment type="similarity">
    <text evidence="1">Belongs to the AfsR/DnrI/RedD regulatory family.</text>
</comment>
<dbReference type="Pfam" id="PF13191">
    <property type="entry name" value="AAA_16"/>
    <property type="match status" value="1"/>
</dbReference>
<keyword evidence="3 5" id="KW-0238">DNA-binding</keyword>
<dbReference type="Gene3D" id="3.30.70.1230">
    <property type="entry name" value="Nucleotide cyclase"/>
    <property type="match status" value="1"/>
</dbReference>
<evidence type="ECO:0000256" key="4">
    <source>
        <dbReference type="ARBA" id="ARBA00023163"/>
    </source>
</evidence>
<evidence type="ECO:0000256" key="5">
    <source>
        <dbReference type="PROSITE-ProRule" id="PRU01091"/>
    </source>
</evidence>
<feature type="region of interest" description="Disordered" evidence="6">
    <location>
        <begin position="252"/>
        <end position="321"/>
    </location>
</feature>
<dbReference type="Gene3D" id="1.25.40.10">
    <property type="entry name" value="Tetratricopeptide repeat domain"/>
    <property type="match status" value="1"/>
</dbReference>
<keyword evidence="2" id="KW-0805">Transcription regulation</keyword>
<dbReference type="InterPro" id="IPR041664">
    <property type="entry name" value="AAA_16"/>
</dbReference>
<dbReference type="SUPFAM" id="SSF52540">
    <property type="entry name" value="P-loop containing nucleoside triphosphate hydrolases"/>
    <property type="match status" value="1"/>
</dbReference>